<accession>E5EPM8</accession>
<dbReference type="Proteomes" id="UP000008731">
    <property type="component" value="Segment"/>
</dbReference>
<protein>
    <submittedName>
        <fullName evidence="1">Uncharacterized protein</fullName>
    </submittedName>
</protein>
<evidence type="ECO:0000313" key="1">
    <source>
        <dbReference type="EMBL" id="ADG59994.1"/>
    </source>
</evidence>
<dbReference type="OrthoDB" id="29050at10239"/>
<sequence>MKNIFIPASIILNVFTPQMPQGQSFEVFIPEWAKCVAIDADGKIHAFDCNAHNLEESPRAPGTWSTFFADTAKVADLEFSCDNWRILKFDLSEIDRDNRSGGVFEVKQGV</sequence>
<keyword evidence="2" id="KW-1185">Reference proteome</keyword>
<name>E5EPM8_9CAUD</name>
<dbReference type="KEGG" id="vg:9926528"/>
<gene>
    <name evidence="1" type="ORF">Acj9p094</name>
</gene>
<reference evidence="1 2" key="1">
    <citation type="journal article" date="2010" name="Virol. J.">
        <title>Genomes of the T4-related bacteriophages as windows on microbial genome evolution.</title>
        <authorList>
            <person name="Petrov V.M."/>
            <person name="Ratnayaka S."/>
            <person name="Nolan J.M."/>
            <person name="Miller E.S."/>
            <person name="Karam J.D."/>
        </authorList>
    </citation>
    <scope>NUCLEOTIDE SEQUENCE [LARGE SCALE GENOMIC DNA]</scope>
</reference>
<proteinExistence type="predicted"/>
<dbReference type="RefSeq" id="YP_004010231.1">
    <property type="nucleotide sequence ID" value="NC_014663.1"/>
</dbReference>
<organism evidence="1 2">
    <name type="scientific">Acinetobacter phage Acj9</name>
    <dbReference type="NCBI Taxonomy" id="760939"/>
    <lineage>
        <taxon>Viruses</taxon>
        <taxon>Duplodnaviria</taxon>
        <taxon>Heunggongvirae</taxon>
        <taxon>Uroviricota</taxon>
        <taxon>Caudoviricetes</taxon>
        <taxon>Pantevenvirales</taxon>
        <taxon>Straboviridae</taxon>
        <taxon>Twarogvirinae</taxon>
        <taxon>Acajnonavirus</taxon>
        <taxon>Acajnonavirus acj9</taxon>
    </lineage>
</organism>
<dbReference type="GeneID" id="9926528"/>
<evidence type="ECO:0000313" key="2">
    <source>
        <dbReference type="Proteomes" id="UP000008731"/>
    </source>
</evidence>
<dbReference type="EMBL" id="HM004124">
    <property type="protein sequence ID" value="ADG59994.1"/>
    <property type="molecule type" value="Genomic_DNA"/>
</dbReference>